<name>A0ABS9H2T3_9BACL</name>
<keyword evidence="7" id="KW-1185">Reference proteome</keyword>
<dbReference type="InterPro" id="IPR003825">
    <property type="entry name" value="Colicin-V_CvpA"/>
</dbReference>
<evidence type="ECO:0000313" key="7">
    <source>
        <dbReference type="Proteomes" id="UP001649381"/>
    </source>
</evidence>
<accession>A0ABS9H2T3</accession>
<feature type="transmembrane region" description="Helical" evidence="5">
    <location>
        <begin position="77"/>
        <end position="97"/>
    </location>
</feature>
<dbReference type="PANTHER" id="PTHR37306">
    <property type="entry name" value="COLICIN V PRODUCTION PROTEIN"/>
    <property type="match status" value="1"/>
</dbReference>
<sequence>MIDLILIGVLIVGFFVGLRRGLVLQLVHLTGFIAAFVIAYLYFDELAPKLRLWVPYPTVSEGSSLAIFMNAGFLEDAYYRAIAFAMLFFGTKILLQILGSMLDFLADLPILRTINGWLGGVLGFVEIYLVIFLFLYIAALVPINTVQSAMSDSFIAKAMVEHTPVFSEKIKSIWIAEINTEI</sequence>
<comment type="subcellular location">
    <subcellularLocation>
        <location evidence="1">Membrane</location>
        <topology evidence="1">Multi-pass membrane protein</topology>
    </subcellularLocation>
</comment>
<keyword evidence="2 5" id="KW-0812">Transmembrane</keyword>
<evidence type="ECO:0000256" key="2">
    <source>
        <dbReference type="ARBA" id="ARBA00022692"/>
    </source>
</evidence>
<evidence type="ECO:0000256" key="5">
    <source>
        <dbReference type="SAM" id="Phobius"/>
    </source>
</evidence>
<protein>
    <submittedName>
        <fullName evidence="6">CvpA family protein</fullName>
    </submittedName>
</protein>
<evidence type="ECO:0000256" key="4">
    <source>
        <dbReference type="ARBA" id="ARBA00023136"/>
    </source>
</evidence>
<keyword evidence="4 5" id="KW-0472">Membrane</keyword>
<dbReference type="Pfam" id="PF02674">
    <property type="entry name" value="Colicin_V"/>
    <property type="match status" value="1"/>
</dbReference>
<dbReference type="RefSeq" id="WP_236334374.1">
    <property type="nucleotide sequence ID" value="NZ_JAKIJS010000001.1"/>
</dbReference>
<feature type="transmembrane region" description="Helical" evidence="5">
    <location>
        <begin position="117"/>
        <end position="141"/>
    </location>
</feature>
<gene>
    <name evidence="6" type="ORF">L2716_10575</name>
</gene>
<dbReference type="PANTHER" id="PTHR37306:SF1">
    <property type="entry name" value="COLICIN V PRODUCTION PROTEIN"/>
    <property type="match status" value="1"/>
</dbReference>
<proteinExistence type="predicted"/>
<evidence type="ECO:0000256" key="3">
    <source>
        <dbReference type="ARBA" id="ARBA00022989"/>
    </source>
</evidence>
<evidence type="ECO:0000313" key="6">
    <source>
        <dbReference type="EMBL" id="MCF6138168.1"/>
    </source>
</evidence>
<reference evidence="6 7" key="1">
    <citation type="submission" date="2022-01" db="EMBL/GenBank/DDBJ databases">
        <title>Alkalihalobacillus sp. EGI L200015, a novel bacterium isolated from a salt lake sediment.</title>
        <authorList>
            <person name="Gao L."/>
            <person name="Fang B.-Z."/>
            <person name="Li W.-J."/>
        </authorList>
    </citation>
    <scope>NUCLEOTIDE SEQUENCE [LARGE SCALE GENOMIC DNA]</scope>
    <source>
        <strain evidence="6 7">KCTC 12718</strain>
    </source>
</reference>
<comment type="caution">
    <text evidence="6">The sequence shown here is derived from an EMBL/GenBank/DDBJ whole genome shotgun (WGS) entry which is preliminary data.</text>
</comment>
<feature type="transmembrane region" description="Helical" evidence="5">
    <location>
        <begin position="22"/>
        <end position="43"/>
    </location>
</feature>
<dbReference type="EMBL" id="JAKIJS010000001">
    <property type="protein sequence ID" value="MCF6138168.1"/>
    <property type="molecule type" value="Genomic_DNA"/>
</dbReference>
<organism evidence="6 7">
    <name type="scientific">Pseudalkalibacillus berkeleyi</name>
    <dbReference type="NCBI Taxonomy" id="1069813"/>
    <lineage>
        <taxon>Bacteria</taxon>
        <taxon>Bacillati</taxon>
        <taxon>Bacillota</taxon>
        <taxon>Bacilli</taxon>
        <taxon>Bacillales</taxon>
        <taxon>Fictibacillaceae</taxon>
        <taxon>Pseudalkalibacillus</taxon>
    </lineage>
</organism>
<keyword evidence="3 5" id="KW-1133">Transmembrane helix</keyword>
<dbReference type="Proteomes" id="UP001649381">
    <property type="component" value="Unassembled WGS sequence"/>
</dbReference>
<evidence type="ECO:0000256" key="1">
    <source>
        <dbReference type="ARBA" id="ARBA00004141"/>
    </source>
</evidence>